<dbReference type="Proteomes" id="UP001194468">
    <property type="component" value="Unassembled WGS sequence"/>
</dbReference>
<evidence type="ECO:0000313" key="2">
    <source>
        <dbReference type="EMBL" id="KAF8424239.1"/>
    </source>
</evidence>
<evidence type="ECO:0000313" key="3">
    <source>
        <dbReference type="Proteomes" id="UP001194468"/>
    </source>
</evidence>
<proteinExistence type="predicted"/>
<accession>A0AAD4BF42</accession>
<evidence type="ECO:0000259" key="1">
    <source>
        <dbReference type="Pfam" id="PF13391"/>
    </source>
</evidence>
<gene>
    <name evidence="2" type="ORF">L210DRAFT_3653547</name>
</gene>
<dbReference type="AlphaFoldDB" id="A0AAD4BF42"/>
<sequence>MAPLSIFQLPLSNGGPPPGYDWEQCGMSVPSVSEETTTFDTGVDRRDTFLGQRRCVVCGISFYPLLEHAYICQPDCGGRGQWDGLKEENWIPLETEDYPEDDPHNGLLMCANHRILFERHYFFIRYFPEASIIPFLHYLIQKFVFINYCGNPDDQQFHGKAIALDVKDYYAPYPSLFILHELRVRAHRLFRPIDPDIPDATPDVILWQDWILSDGVFNEGLGILNHDQVPTDDVPPTNFSMNFVYDR</sequence>
<dbReference type="InterPro" id="IPR003615">
    <property type="entry name" value="HNH_nuc"/>
</dbReference>
<comment type="caution">
    <text evidence="2">The sequence shown here is derived from an EMBL/GenBank/DDBJ whole genome shotgun (WGS) entry which is preliminary data.</text>
</comment>
<organism evidence="2 3">
    <name type="scientific">Boletus edulis BED1</name>
    <dbReference type="NCBI Taxonomy" id="1328754"/>
    <lineage>
        <taxon>Eukaryota</taxon>
        <taxon>Fungi</taxon>
        <taxon>Dikarya</taxon>
        <taxon>Basidiomycota</taxon>
        <taxon>Agaricomycotina</taxon>
        <taxon>Agaricomycetes</taxon>
        <taxon>Agaricomycetidae</taxon>
        <taxon>Boletales</taxon>
        <taxon>Boletineae</taxon>
        <taxon>Boletaceae</taxon>
        <taxon>Boletoideae</taxon>
        <taxon>Boletus</taxon>
    </lineage>
</organism>
<name>A0AAD4BF42_BOLED</name>
<keyword evidence="3" id="KW-1185">Reference proteome</keyword>
<reference evidence="2" key="1">
    <citation type="submission" date="2019-10" db="EMBL/GenBank/DDBJ databases">
        <authorList>
            <consortium name="DOE Joint Genome Institute"/>
            <person name="Kuo A."/>
            <person name="Miyauchi S."/>
            <person name="Kiss E."/>
            <person name="Drula E."/>
            <person name="Kohler A."/>
            <person name="Sanchez-Garcia M."/>
            <person name="Andreopoulos B."/>
            <person name="Barry K.W."/>
            <person name="Bonito G."/>
            <person name="Buee M."/>
            <person name="Carver A."/>
            <person name="Chen C."/>
            <person name="Cichocki N."/>
            <person name="Clum A."/>
            <person name="Culley D."/>
            <person name="Crous P.W."/>
            <person name="Fauchery L."/>
            <person name="Girlanda M."/>
            <person name="Hayes R."/>
            <person name="Keri Z."/>
            <person name="LaButti K."/>
            <person name="Lipzen A."/>
            <person name="Lombard V."/>
            <person name="Magnuson J."/>
            <person name="Maillard F."/>
            <person name="Morin E."/>
            <person name="Murat C."/>
            <person name="Nolan M."/>
            <person name="Ohm R."/>
            <person name="Pangilinan J."/>
            <person name="Pereira M."/>
            <person name="Perotto S."/>
            <person name="Peter M."/>
            <person name="Riley R."/>
            <person name="Sitrit Y."/>
            <person name="Stielow B."/>
            <person name="Szollosi G."/>
            <person name="Zifcakova L."/>
            <person name="Stursova M."/>
            <person name="Spatafora J.W."/>
            <person name="Tedersoo L."/>
            <person name="Vaario L.-M."/>
            <person name="Yamada A."/>
            <person name="Yan M."/>
            <person name="Wang P."/>
            <person name="Xu J."/>
            <person name="Bruns T."/>
            <person name="Baldrian P."/>
            <person name="Vilgalys R."/>
            <person name="Henrissat B."/>
            <person name="Grigoriev I.V."/>
            <person name="Hibbett D."/>
            <person name="Nagy L.G."/>
            <person name="Martin F.M."/>
        </authorList>
    </citation>
    <scope>NUCLEOTIDE SEQUENCE</scope>
    <source>
        <strain evidence="2">BED1</strain>
    </source>
</reference>
<dbReference type="Pfam" id="PF13391">
    <property type="entry name" value="HNH_2"/>
    <property type="match status" value="1"/>
</dbReference>
<protein>
    <recommendedName>
        <fullName evidence="1">HNH nuclease domain-containing protein</fullName>
    </recommendedName>
</protein>
<reference evidence="2" key="2">
    <citation type="journal article" date="2020" name="Nat. Commun.">
        <title>Large-scale genome sequencing of mycorrhizal fungi provides insights into the early evolution of symbiotic traits.</title>
        <authorList>
            <person name="Miyauchi S."/>
            <person name="Kiss E."/>
            <person name="Kuo A."/>
            <person name="Drula E."/>
            <person name="Kohler A."/>
            <person name="Sanchez-Garcia M."/>
            <person name="Morin E."/>
            <person name="Andreopoulos B."/>
            <person name="Barry K.W."/>
            <person name="Bonito G."/>
            <person name="Buee M."/>
            <person name="Carver A."/>
            <person name="Chen C."/>
            <person name="Cichocki N."/>
            <person name="Clum A."/>
            <person name="Culley D."/>
            <person name="Crous P.W."/>
            <person name="Fauchery L."/>
            <person name="Girlanda M."/>
            <person name="Hayes R.D."/>
            <person name="Keri Z."/>
            <person name="LaButti K."/>
            <person name="Lipzen A."/>
            <person name="Lombard V."/>
            <person name="Magnuson J."/>
            <person name="Maillard F."/>
            <person name="Murat C."/>
            <person name="Nolan M."/>
            <person name="Ohm R.A."/>
            <person name="Pangilinan J."/>
            <person name="Pereira M.F."/>
            <person name="Perotto S."/>
            <person name="Peter M."/>
            <person name="Pfister S."/>
            <person name="Riley R."/>
            <person name="Sitrit Y."/>
            <person name="Stielow J.B."/>
            <person name="Szollosi G."/>
            <person name="Zifcakova L."/>
            <person name="Stursova M."/>
            <person name="Spatafora J.W."/>
            <person name="Tedersoo L."/>
            <person name="Vaario L.M."/>
            <person name="Yamada A."/>
            <person name="Yan M."/>
            <person name="Wang P."/>
            <person name="Xu J."/>
            <person name="Bruns T."/>
            <person name="Baldrian P."/>
            <person name="Vilgalys R."/>
            <person name="Dunand C."/>
            <person name="Henrissat B."/>
            <person name="Grigoriev I.V."/>
            <person name="Hibbett D."/>
            <person name="Nagy L.G."/>
            <person name="Martin F.M."/>
        </authorList>
    </citation>
    <scope>NUCLEOTIDE SEQUENCE</scope>
    <source>
        <strain evidence="2">BED1</strain>
    </source>
</reference>
<feature type="domain" description="HNH nuclease" evidence="1">
    <location>
        <begin position="55"/>
        <end position="124"/>
    </location>
</feature>
<dbReference type="EMBL" id="WHUW01000106">
    <property type="protein sequence ID" value="KAF8424239.1"/>
    <property type="molecule type" value="Genomic_DNA"/>
</dbReference>